<evidence type="ECO:0000256" key="3">
    <source>
        <dbReference type="ARBA" id="ARBA00023163"/>
    </source>
</evidence>
<evidence type="ECO:0000256" key="2">
    <source>
        <dbReference type="ARBA" id="ARBA00023125"/>
    </source>
</evidence>
<comment type="caution">
    <text evidence="6">The sequence shown here is derived from an EMBL/GenBank/DDBJ whole genome shotgun (WGS) entry which is preliminary data.</text>
</comment>
<dbReference type="InterPro" id="IPR049397">
    <property type="entry name" value="EthR_C"/>
</dbReference>
<reference evidence="6 7" key="1">
    <citation type="submission" date="2016-01" db="EMBL/GenBank/DDBJ databases">
        <title>The new phylogeny of the genus Mycobacterium.</title>
        <authorList>
            <person name="Tarcisio F."/>
            <person name="Conor M."/>
            <person name="Antonella G."/>
            <person name="Elisabetta G."/>
            <person name="Giulia F.S."/>
            <person name="Sara T."/>
            <person name="Anna F."/>
            <person name="Clotilde B."/>
            <person name="Roberto B."/>
            <person name="Veronica D.S."/>
            <person name="Fabio R."/>
            <person name="Monica P."/>
            <person name="Olivier J."/>
            <person name="Enrico T."/>
            <person name="Nicola S."/>
        </authorList>
    </citation>
    <scope>NUCLEOTIDE SEQUENCE [LARGE SCALE GENOMIC DNA]</scope>
    <source>
        <strain evidence="6 7">DSM 44852</strain>
    </source>
</reference>
<dbReference type="SUPFAM" id="SSF48498">
    <property type="entry name" value="Tetracyclin repressor-like, C-terminal domain"/>
    <property type="match status" value="1"/>
</dbReference>
<keyword evidence="7" id="KW-1185">Reference proteome</keyword>
<dbReference type="PANTHER" id="PTHR30055">
    <property type="entry name" value="HTH-TYPE TRANSCRIPTIONAL REGULATOR RUTR"/>
    <property type="match status" value="1"/>
</dbReference>
<evidence type="ECO:0000313" key="6">
    <source>
        <dbReference type="EMBL" id="ORV47904.1"/>
    </source>
</evidence>
<dbReference type="Gene3D" id="1.10.10.60">
    <property type="entry name" value="Homeodomain-like"/>
    <property type="match status" value="1"/>
</dbReference>
<evidence type="ECO:0000256" key="4">
    <source>
        <dbReference type="PROSITE-ProRule" id="PRU00335"/>
    </source>
</evidence>
<accession>A0A1X1TTI9</accession>
<dbReference type="InterPro" id="IPR001647">
    <property type="entry name" value="HTH_TetR"/>
</dbReference>
<dbReference type="Gene3D" id="1.10.357.10">
    <property type="entry name" value="Tetracycline Repressor, domain 2"/>
    <property type="match status" value="1"/>
</dbReference>
<evidence type="ECO:0000259" key="5">
    <source>
        <dbReference type="PROSITE" id="PS50977"/>
    </source>
</evidence>
<dbReference type="Proteomes" id="UP000193010">
    <property type="component" value="Unassembled WGS sequence"/>
</dbReference>
<evidence type="ECO:0000256" key="1">
    <source>
        <dbReference type="ARBA" id="ARBA00023015"/>
    </source>
</evidence>
<dbReference type="AlphaFoldDB" id="A0A1X1TTI9"/>
<dbReference type="EMBL" id="LQOV01000034">
    <property type="protein sequence ID" value="ORV47904.1"/>
    <property type="molecule type" value="Genomic_DNA"/>
</dbReference>
<dbReference type="GO" id="GO:0003700">
    <property type="term" value="F:DNA-binding transcription factor activity"/>
    <property type="evidence" value="ECO:0007669"/>
    <property type="project" value="TreeGrafter"/>
</dbReference>
<proteinExistence type="predicted"/>
<dbReference type="InterPro" id="IPR050109">
    <property type="entry name" value="HTH-type_TetR-like_transc_reg"/>
</dbReference>
<sequence length="231" mass="26226">MWTMLADQPADLTRLESARQRNREERRHAIVARLSPALEVLLEEGAVYSDLSVATLSRAADISRSRFYVYFEDTGDLLRALTEDAVVELFDATLAWWTLPRDGTWEQLRSVTQRIFATYRQHRHLLRAVEQVATHDSGVRQHFSSLFENGLRGYAAELARGQTRGSLDPSLESRRTAELLASMTQSGLYELAATGQLDNPKRWVDSLTTIVWNTLYAPTHDTTQHDASDHP</sequence>
<name>A0A1X1TTI9_MYCFL</name>
<evidence type="ECO:0000313" key="7">
    <source>
        <dbReference type="Proteomes" id="UP000193010"/>
    </source>
</evidence>
<keyword evidence="2 4" id="KW-0238">DNA-binding</keyword>
<feature type="domain" description="HTH tetR-type" evidence="5">
    <location>
        <begin position="27"/>
        <end position="89"/>
    </location>
</feature>
<protein>
    <recommendedName>
        <fullName evidence="5">HTH tetR-type domain-containing protein</fullName>
    </recommendedName>
</protein>
<keyword evidence="1" id="KW-0805">Transcription regulation</keyword>
<dbReference type="InterPro" id="IPR009057">
    <property type="entry name" value="Homeodomain-like_sf"/>
</dbReference>
<gene>
    <name evidence="6" type="ORF">AWC05_04780</name>
</gene>
<keyword evidence="3" id="KW-0804">Transcription</keyword>
<dbReference type="STRING" id="292462.AWC05_04780"/>
<dbReference type="SUPFAM" id="SSF46689">
    <property type="entry name" value="Homeodomain-like"/>
    <property type="match status" value="1"/>
</dbReference>
<dbReference type="InterPro" id="IPR036271">
    <property type="entry name" value="Tet_transcr_reg_TetR-rel_C_sf"/>
</dbReference>
<dbReference type="GO" id="GO:0000976">
    <property type="term" value="F:transcription cis-regulatory region binding"/>
    <property type="evidence" value="ECO:0007669"/>
    <property type="project" value="TreeGrafter"/>
</dbReference>
<dbReference type="PROSITE" id="PS50977">
    <property type="entry name" value="HTH_TETR_2"/>
    <property type="match status" value="1"/>
</dbReference>
<dbReference type="Pfam" id="PF21313">
    <property type="entry name" value="EthR_C"/>
    <property type="match status" value="1"/>
</dbReference>
<organism evidence="6 7">
    <name type="scientific">Mycobacterium florentinum</name>
    <dbReference type="NCBI Taxonomy" id="292462"/>
    <lineage>
        <taxon>Bacteria</taxon>
        <taxon>Bacillati</taxon>
        <taxon>Actinomycetota</taxon>
        <taxon>Actinomycetes</taxon>
        <taxon>Mycobacteriales</taxon>
        <taxon>Mycobacteriaceae</taxon>
        <taxon>Mycobacterium</taxon>
        <taxon>Mycobacterium simiae complex</taxon>
    </lineage>
</organism>
<dbReference type="PANTHER" id="PTHR30055:SF234">
    <property type="entry name" value="HTH-TYPE TRANSCRIPTIONAL REGULATOR BETI"/>
    <property type="match status" value="1"/>
</dbReference>
<feature type="DNA-binding region" description="H-T-H motif" evidence="4">
    <location>
        <begin position="52"/>
        <end position="71"/>
    </location>
</feature>